<feature type="region of interest" description="Disordered" evidence="1">
    <location>
        <begin position="62"/>
        <end position="176"/>
    </location>
</feature>
<dbReference type="InterPro" id="IPR055360">
    <property type="entry name" value="bAvd"/>
</dbReference>
<dbReference type="SUPFAM" id="SSF158446">
    <property type="entry name" value="IVS-encoded protein-like"/>
    <property type="match status" value="1"/>
</dbReference>
<feature type="domain" description="bAvd-like" evidence="2">
    <location>
        <begin position="226"/>
        <end position="330"/>
    </location>
</feature>
<dbReference type="AlphaFoldDB" id="A0A4S4B214"/>
<dbReference type="Gene3D" id="1.20.1440.60">
    <property type="entry name" value="23S rRNA-intervening sequence"/>
    <property type="match status" value="1"/>
</dbReference>
<name>A0A4S4B214_9RHOO</name>
<evidence type="ECO:0000313" key="4">
    <source>
        <dbReference type="Proteomes" id="UP000308430"/>
    </source>
</evidence>
<comment type="caution">
    <text evidence="3">The sequence shown here is derived from an EMBL/GenBank/DDBJ whole genome shotgun (WGS) entry which is preliminary data.</text>
</comment>
<accession>A0A4S4B214</accession>
<keyword evidence="4" id="KW-1185">Reference proteome</keyword>
<dbReference type="EMBL" id="SSOC01000002">
    <property type="protein sequence ID" value="THF66631.1"/>
    <property type="molecule type" value="Genomic_DNA"/>
</dbReference>
<dbReference type="InterPro" id="IPR036583">
    <property type="entry name" value="23S_rRNA_IVS_sf"/>
</dbReference>
<organism evidence="3 4">
    <name type="scientific">Pseudothauera nasutitermitis</name>
    <dbReference type="NCBI Taxonomy" id="2565930"/>
    <lineage>
        <taxon>Bacteria</taxon>
        <taxon>Pseudomonadati</taxon>
        <taxon>Pseudomonadota</taxon>
        <taxon>Betaproteobacteria</taxon>
        <taxon>Rhodocyclales</taxon>
        <taxon>Zoogloeaceae</taxon>
        <taxon>Pseudothauera</taxon>
    </lineage>
</organism>
<feature type="region of interest" description="Disordered" evidence="1">
    <location>
        <begin position="1"/>
        <end position="20"/>
    </location>
</feature>
<dbReference type="NCBIfam" id="NF033474">
    <property type="entry name" value="DivGenRetAVD"/>
    <property type="match status" value="1"/>
</dbReference>
<reference evidence="3 4" key="1">
    <citation type="submission" date="2019-04" db="EMBL/GenBank/DDBJ databases">
        <title>Azoarcus nasutitermitis sp. nov. isolated from termite nest.</title>
        <authorList>
            <person name="Lin S.-Y."/>
            <person name="Hameed A."/>
            <person name="Hsu Y.-H."/>
            <person name="Young C.-C."/>
        </authorList>
    </citation>
    <scope>NUCLEOTIDE SEQUENCE [LARGE SCALE GENOMIC DNA]</scope>
    <source>
        <strain evidence="3 4">CC-YHH838</strain>
    </source>
</reference>
<evidence type="ECO:0000259" key="2">
    <source>
        <dbReference type="Pfam" id="PF22296"/>
    </source>
</evidence>
<dbReference type="Pfam" id="PF22296">
    <property type="entry name" value="bAvd"/>
    <property type="match status" value="1"/>
</dbReference>
<gene>
    <name evidence="3" type="primary">avd</name>
    <name evidence="3" type="ORF">E6C76_04155</name>
</gene>
<feature type="compositionally biased region" description="Basic and acidic residues" evidence="1">
    <location>
        <begin position="147"/>
        <end position="161"/>
    </location>
</feature>
<sequence>MGWAIAHPSGLSKKTAQGIQDERNELRARHLRRAPANRGGRAHRQLVDWRRRWRLLLPRPRARAVRAQAGRRRRHRRHAQPAGRVPALEVEPRQPARPGVSRRGDAAGGPRLAPRRERALRSAVLGPGAAERRRRGAHGARAGCRRPRAEPRHGEGHELDWRGAGAGGREGRCSRGVLRRPGRAGAGLGLYAPRHSGPVRLLWLGRLQQLAAGGRAGVTRPVQSDLLIRQKCEAMIEYGHTAVRQFPKMERHVLGAEIRATMWAVLRLIVVCNKRYHKKTTLQDLDAELDLLRSQVRMAKNMGYLDFKKYEHWSRLNDEIGRMVGGWVKAFAGDGNGGAR</sequence>
<evidence type="ECO:0000256" key="1">
    <source>
        <dbReference type="SAM" id="MobiDB-lite"/>
    </source>
</evidence>
<feature type="compositionally biased region" description="Basic residues" evidence="1">
    <location>
        <begin position="62"/>
        <end position="79"/>
    </location>
</feature>
<dbReference type="Proteomes" id="UP000308430">
    <property type="component" value="Unassembled WGS sequence"/>
</dbReference>
<evidence type="ECO:0000313" key="3">
    <source>
        <dbReference type="EMBL" id="THF66631.1"/>
    </source>
</evidence>
<dbReference type="OrthoDB" id="9814817at2"/>
<feature type="compositionally biased region" description="Basic residues" evidence="1">
    <location>
        <begin position="132"/>
        <end position="146"/>
    </location>
</feature>
<dbReference type="CDD" id="cd16376">
    <property type="entry name" value="Avd_like"/>
    <property type="match status" value="1"/>
</dbReference>
<protein>
    <submittedName>
        <fullName evidence="3">Diversity-generating retroelement protein Avd</fullName>
    </submittedName>
</protein>
<proteinExistence type="predicted"/>